<dbReference type="InterPro" id="IPR000524">
    <property type="entry name" value="Tscrpt_reg_HTH_GntR"/>
</dbReference>
<dbReference type="Pfam" id="PF07729">
    <property type="entry name" value="FCD"/>
    <property type="match status" value="1"/>
</dbReference>
<proteinExistence type="predicted"/>
<keyword evidence="2" id="KW-0238">DNA-binding</keyword>
<dbReference type="Pfam" id="PF00392">
    <property type="entry name" value="GntR"/>
    <property type="match status" value="1"/>
</dbReference>
<reference evidence="6" key="1">
    <citation type="journal article" date="2019" name="Int. J. Syst. Evol. Microbiol.">
        <title>The Global Catalogue of Microorganisms (GCM) 10K type strain sequencing project: providing services to taxonomists for standard genome sequencing and annotation.</title>
        <authorList>
            <consortium name="The Broad Institute Genomics Platform"/>
            <consortium name="The Broad Institute Genome Sequencing Center for Infectious Disease"/>
            <person name="Wu L."/>
            <person name="Ma J."/>
        </authorList>
    </citation>
    <scope>NUCLEOTIDE SEQUENCE [LARGE SCALE GENOMIC DNA]</scope>
    <source>
        <strain evidence="6">JCM 17666</strain>
    </source>
</reference>
<dbReference type="Proteomes" id="UP001501671">
    <property type="component" value="Unassembled WGS sequence"/>
</dbReference>
<comment type="caution">
    <text evidence="5">The sequence shown here is derived from an EMBL/GenBank/DDBJ whole genome shotgun (WGS) entry which is preliminary data.</text>
</comment>
<dbReference type="SMART" id="SM00895">
    <property type="entry name" value="FCD"/>
    <property type="match status" value="1"/>
</dbReference>
<dbReference type="InterPro" id="IPR036388">
    <property type="entry name" value="WH-like_DNA-bd_sf"/>
</dbReference>
<dbReference type="InterPro" id="IPR036390">
    <property type="entry name" value="WH_DNA-bd_sf"/>
</dbReference>
<dbReference type="SMART" id="SM00345">
    <property type="entry name" value="HTH_GNTR"/>
    <property type="match status" value="1"/>
</dbReference>
<keyword evidence="1" id="KW-0805">Transcription regulation</keyword>
<evidence type="ECO:0000313" key="5">
    <source>
        <dbReference type="EMBL" id="GAA4340429.1"/>
    </source>
</evidence>
<keyword evidence="6" id="KW-1185">Reference proteome</keyword>
<gene>
    <name evidence="5" type="ORF">GCM10023144_40130</name>
</gene>
<evidence type="ECO:0000259" key="4">
    <source>
        <dbReference type="PROSITE" id="PS50949"/>
    </source>
</evidence>
<keyword evidence="3" id="KW-0804">Transcription</keyword>
<dbReference type="PANTHER" id="PTHR43537:SF45">
    <property type="entry name" value="GNTR FAMILY REGULATORY PROTEIN"/>
    <property type="match status" value="1"/>
</dbReference>
<sequence>MLPWHSNTSEDYFAAVRETKLSKLVREDLLQQILNGQLPPGARINEPDVAARLGVSRVPVREALRELESSGLVVSRKHAGVFVRQPDADEIRGLYDLRALLDGYAGRRTAQLTLPQRMALADALDASIAAMRAAEDARDVSTYYAENLRFHWLMVEAADNLPVVETYRGVVQKLHLSRLKNLSQDMGMRASIAEHIEIAQALRAGDPARCEALLASHVHDAFGRLNDKLAGSG</sequence>
<evidence type="ECO:0000256" key="3">
    <source>
        <dbReference type="ARBA" id="ARBA00023163"/>
    </source>
</evidence>
<dbReference type="CDD" id="cd07377">
    <property type="entry name" value="WHTH_GntR"/>
    <property type="match status" value="1"/>
</dbReference>
<dbReference type="PANTHER" id="PTHR43537">
    <property type="entry name" value="TRANSCRIPTIONAL REGULATOR, GNTR FAMILY"/>
    <property type="match status" value="1"/>
</dbReference>
<dbReference type="PRINTS" id="PR00035">
    <property type="entry name" value="HTHGNTR"/>
</dbReference>
<dbReference type="Gene3D" id="1.10.10.10">
    <property type="entry name" value="Winged helix-like DNA-binding domain superfamily/Winged helix DNA-binding domain"/>
    <property type="match status" value="1"/>
</dbReference>
<organism evidence="5 6">
    <name type="scientific">Pigmentiphaga soli</name>
    <dbReference type="NCBI Taxonomy" id="1007095"/>
    <lineage>
        <taxon>Bacteria</taxon>
        <taxon>Pseudomonadati</taxon>
        <taxon>Pseudomonadota</taxon>
        <taxon>Betaproteobacteria</taxon>
        <taxon>Burkholderiales</taxon>
        <taxon>Alcaligenaceae</taxon>
        <taxon>Pigmentiphaga</taxon>
    </lineage>
</organism>
<dbReference type="InterPro" id="IPR011711">
    <property type="entry name" value="GntR_C"/>
</dbReference>
<accession>A0ABP8HJW8</accession>
<dbReference type="EMBL" id="BAABFO010000025">
    <property type="protein sequence ID" value="GAA4340429.1"/>
    <property type="molecule type" value="Genomic_DNA"/>
</dbReference>
<name>A0ABP8HJW8_9BURK</name>
<protein>
    <submittedName>
        <fullName evidence="5">GntR family transcriptional regulator</fullName>
    </submittedName>
</protein>
<feature type="domain" description="HTH gntR-type" evidence="4">
    <location>
        <begin position="19"/>
        <end position="86"/>
    </location>
</feature>
<dbReference type="PROSITE" id="PS50949">
    <property type="entry name" value="HTH_GNTR"/>
    <property type="match status" value="1"/>
</dbReference>
<dbReference type="RefSeq" id="WP_345251678.1">
    <property type="nucleotide sequence ID" value="NZ_BAABFO010000025.1"/>
</dbReference>
<evidence type="ECO:0000256" key="1">
    <source>
        <dbReference type="ARBA" id="ARBA00023015"/>
    </source>
</evidence>
<dbReference type="Gene3D" id="1.20.120.530">
    <property type="entry name" value="GntR ligand-binding domain-like"/>
    <property type="match status" value="1"/>
</dbReference>
<dbReference type="InterPro" id="IPR008920">
    <property type="entry name" value="TF_FadR/GntR_C"/>
</dbReference>
<dbReference type="SUPFAM" id="SSF46785">
    <property type="entry name" value="Winged helix' DNA-binding domain"/>
    <property type="match status" value="1"/>
</dbReference>
<evidence type="ECO:0000313" key="6">
    <source>
        <dbReference type="Proteomes" id="UP001501671"/>
    </source>
</evidence>
<evidence type="ECO:0000256" key="2">
    <source>
        <dbReference type="ARBA" id="ARBA00023125"/>
    </source>
</evidence>
<dbReference type="SUPFAM" id="SSF48008">
    <property type="entry name" value="GntR ligand-binding domain-like"/>
    <property type="match status" value="1"/>
</dbReference>